<dbReference type="InterPro" id="IPR000873">
    <property type="entry name" value="AMP-dep_synth/lig_dom"/>
</dbReference>
<dbReference type="GO" id="GO:0043041">
    <property type="term" value="P:amino acid activation for nonribosomal peptide biosynthetic process"/>
    <property type="evidence" value="ECO:0007669"/>
    <property type="project" value="TreeGrafter"/>
</dbReference>
<dbReference type="PROSITE" id="PS00455">
    <property type="entry name" value="AMP_BINDING"/>
    <property type="match status" value="2"/>
</dbReference>
<proteinExistence type="predicted"/>
<dbReference type="InterPro" id="IPR036736">
    <property type="entry name" value="ACP-like_sf"/>
</dbReference>
<dbReference type="InterPro" id="IPR013216">
    <property type="entry name" value="Methyltransf_11"/>
</dbReference>
<feature type="transmembrane region" description="Helical" evidence="4">
    <location>
        <begin position="2568"/>
        <end position="2591"/>
    </location>
</feature>
<dbReference type="InterPro" id="IPR045851">
    <property type="entry name" value="AMP-bd_C_sf"/>
</dbReference>
<dbReference type="Pfam" id="PF08241">
    <property type="entry name" value="Methyltransf_11"/>
    <property type="match status" value="1"/>
</dbReference>
<evidence type="ECO:0000313" key="6">
    <source>
        <dbReference type="EMBL" id="CAF1069087.1"/>
    </source>
</evidence>
<keyword evidence="4" id="KW-0472">Membrane</keyword>
<keyword evidence="2" id="KW-0597">Phosphoprotein</keyword>
<evidence type="ECO:0000313" key="7">
    <source>
        <dbReference type="EMBL" id="CAF1121695.1"/>
    </source>
</evidence>
<dbReference type="Pfam" id="PF13193">
    <property type="entry name" value="AMP-binding_C"/>
    <property type="match status" value="2"/>
</dbReference>
<dbReference type="GO" id="GO:0009366">
    <property type="term" value="C:enterobactin synthetase complex"/>
    <property type="evidence" value="ECO:0007669"/>
    <property type="project" value="TreeGrafter"/>
</dbReference>
<keyword evidence="4" id="KW-1133">Transmembrane helix</keyword>
<dbReference type="GO" id="GO:0031177">
    <property type="term" value="F:phosphopantetheine binding"/>
    <property type="evidence" value="ECO:0007669"/>
    <property type="project" value="TreeGrafter"/>
</dbReference>
<dbReference type="InterPro" id="IPR042099">
    <property type="entry name" value="ANL_N_sf"/>
</dbReference>
<gene>
    <name evidence="6" type="ORF">BJG266_LOCUS19603</name>
    <name evidence="7" type="ORF">QVE165_LOCUS21430</name>
</gene>
<dbReference type="SUPFAM" id="SSF56801">
    <property type="entry name" value="Acetyl-CoA synthetase-like"/>
    <property type="match status" value="2"/>
</dbReference>
<evidence type="ECO:0000256" key="4">
    <source>
        <dbReference type="SAM" id="Phobius"/>
    </source>
</evidence>
<dbReference type="InterPro" id="IPR011004">
    <property type="entry name" value="Trimer_LpxA-like_sf"/>
</dbReference>
<name>A0A814LQQ4_9BILA</name>
<evidence type="ECO:0000259" key="5">
    <source>
        <dbReference type="PROSITE" id="PS50075"/>
    </source>
</evidence>
<dbReference type="InterPro" id="IPR025110">
    <property type="entry name" value="AMP-bd_C"/>
</dbReference>
<dbReference type="Gene3D" id="3.30.300.30">
    <property type="match status" value="2"/>
</dbReference>
<dbReference type="Proteomes" id="UP000663832">
    <property type="component" value="Unassembled WGS sequence"/>
</dbReference>
<feature type="transmembrane region" description="Helical" evidence="4">
    <location>
        <begin position="2099"/>
        <end position="2120"/>
    </location>
</feature>
<dbReference type="InterPro" id="IPR001242">
    <property type="entry name" value="Condensation_dom"/>
</dbReference>
<dbReference type="EMBL" id="CAJNOI010000106">
    <property type="protein sequence ID" value="CAF1069087.1"/>
    <property type="molecule type" value="Genomic_DNA"/>
</dbReference>
<dbReference type="GO" id="GO:0008757">
    <property type="term" value="F:S-adenosylmethionine-dependent methyltransferase activity"/>
    <property type="evidence" value="ECO:0007669"/>
    <property type="project" value="InterPro"/>
</dbReference>
<comment type="caution">
    <text evidence="6">The sequence shown here is derived from an EMBL/GenBank/DDBJ whole genome shotgun (WGS) entry which is preliminary data.</text>
</comment>
<dbReference type="EMBL" id="CAJNOM010000138">
    <property type="protein sequence ID" value="CAF1121695.1"/>
    <property type="molecule type" value="Genomic_DNA"/>
</dbReference>
<dbReference type="InterPro" id="IPR020845">
    <property type="entry name" value="AMP-binding_CS"/>
</dbReference>
<feature type="domain" description="Carrier" evidence="5">
    <location>
        <begin position="447"/>
        <end position="525"/>
    </location>
</feature>
<dbReference type="Gene3D" id="3.40.50.150">
    <property type="entry name" value="Vaccinia Virus protein VP39"/>
    <property type="match status" value="1"/>
</dbReference>
<dbReference type="InterPro" id="IPR029063">
    <property type="entry name" value="SAM-dependent_MTases_sf"/>
</dbReference>
<dbReference type="Gene3D" id="3.30.559.10">
    <property type="entry name" value="Chloramphenicol acetyltransferase-like domain"/>
    <property type="match status" value="2"/>
</dbReference>
<evidence type="ECO:0000313" key="9">
    <source>
        <dbReference type="Proteomes" id="UP000663877"/>
    </source>
</evidence>
<keyword evidence="4" id="KW-0812">Transmembrane</keyword>
<dbReference type="Proteomes" id="UP000663877">
    <property type="component" value="Unassembled WGS sequence"/>
</dbReference>
<dbReference type="Gene3D" id="3.40.50.12780">
    <property type="entry name" value="N-terminal domain of ligase-like"/>
    <property type="match status" value="3"/>
</dbReference>
<keyword evidence="1" id="KW-0596">Phosphopantetheine</keyword>
<evidence type="ECO:0000256" key="3">
    <source>
        <dbReference type="ARBA" id="ARBA00022598"/>
    </source>
</evidence>
<sequence>MVIGIMAIEMSGGIYCPLSPRDPQRRLNALTQQTQSCLVLVQHSTTLTFSSEIVSCNIDLIWTIGLSNRSIIIDRLSDIVGTVDSIAYVVFTSGSTGTSKGVQIRHRNLLSCIHSLVRWHLFTNEDTMIQMASCSYDVHTQEIIGALITGSTIIMLGPQGNMDLEYMTKTLTEKQVSYLQCVPAYVNTLLKFLQSHSIPNLSSLRNVDTGGEISTVQLIDKLYTYLPQDCSVWNIYGPAETTVDCTGYVIGRNQNMISIPIGRPLANYRCITMNEYIQSSVIGQEGEMFVGGVGVFAGYLGRDDLTAKALLEIDGQLFYRTGDLVRMDSNGLLHYQGRKDHQIKLHGQRIELGEIERCLLNITSISACVVMKWNDDYLVAYVQSSSHMNEEQLREHCQSHLPPHMIPSFFIILNKLPLNPNGKIDRKQLPSLHFSSMHLTNSTELLLPTNDTEVSIHQIWCEMFKQNQISTDTNIFTIGGHSLLIMQLFHRYKTEFHLETNTLSISNLFQHPTIIHHAQFIQQSINIIHTLENIPWPSLHIMKARPSFAQERIFLDEQIRFSSTNNNTNIYVIPLIYRFSSMNDHISISRLQHAFQSIIRKHQIFRIALYFDTNGTIVQHCLDPNAIINDKKSSRFSMITLPDEKHEQNEIVKKILNQSDLFDLSMGHVINCHILRRGQSNHSLTQSSDDLMTKDDLILFTIHHACFDGASVSIFLRDLSLAYQSNDLLPIDDNSLQYIDYSIHEHIMNITSSQEFWQLELKGYNLTGQLSLPVDRQRLLTDQRSGLASTAQITFDDEICRSFLKYASSHHLTLFQLGLSIFYVFLFKLTHGESDLCISSINANRYRSELVNMIGMFVSTLPYRVELDSQWSFDEVVEYVQEKCLSILEHSHYPLQHILGDLHLTQSDASFLEVVFDFITISKEVNDLSLNGVNLEQVSLNGSYEMTKFDFSLTFVYNSSSDDNQLCCSFVCSSDLYDKKTLAVISRRFQHVFEQLFSMNSNINQTDFNVSPIMKLSLILPEEVHEMEQIVFCRQSDITNEAPASFAQARIWLDERIRFDPDKPQIAIYNMPFVYRLQASNTLSIKQLRHALHLTFNKHPSLHTSLIFDAQMNQLTQRVITRKDNYTDMLSIIETIYKTDKQLNEILHDEKRNPHLFDLTQGLVFRCHIIYYKQISSNHHLSDQGLLIFNFHHALFDAPSMEVFLYDLNQAYATGQLLYDDNSNLRYLDYAVIEQQMSMTGASMFWLDALHDCKLDQPLSLPFDQYRLSNEHRTGRGTSISFDFDQDLSRDFLTHASSNNISLEHLTFAIYFIFLFKLTNGQTDLCLAMNINNNRYRDELKSITGLFENVIPLRCQLDPHWSFHQLLEHVREITTNSMNYSYFPLQHILNQHPHISKHAFLNISLEFISYKSNNAMMIGDSQLVPTSFSFNDNEDDILTVCDFSLSFHHNMNMNQLSCTINASLDLFNRDTVEKISQRFHSMLHQLSASMIDSQINNPIYELSSILSNEQYLMQSLNNTQIPFSSSLTCIHHEFVYQVMKHPQKLAVELDEQSLTYCELLHYVQTLSLTLLNEYHVLPGEVVCQCVERSLSMVIGIMGIEMAGGVYCPLSPRDPQHRLQALVQQTQSRLVLVHHLTETKFDHDIISLDIDSILINNDRNSDMDYNCLSSAIVQGEEMAYIIFTSGSTGTPKAVQVRHKNFVDCIHSLVYINSFNKDDTVVQMTRCSFDIHVQEILGTLLVGGTLVMLHPSGAIDFDYLSTGMLIVVGEPFSGPLIGLIVNISITNCIVWNLYGPAETTIDCTVCHLNVTNNIQSIPIGRPLSNYQYMIMNEYSQQSIANQEGELCVGGAGVFAGYLGRDDLTARALVEIDGQLFYRSGDLVRMDNNGLLHFQGRKDHQIKLHGQRIELGEIEQCLLQTSISACVVIKWSDDHLVAYVQSSHIDESELRQHCQSHLPPHMTPSFFVILDKLPLNVNGKIDRKLLPPPDSLSIVTDYGNVPSTTLEQQLQQIFSQAFHIESPPIDVSFGQLGGTSLDAIRALTLMRQQVYTNIDIGLLFTNPSIRQLAIAIEPLLISNQSQESAIVVNESHETNVRLSPSMIIESLGIILLICQWLWPIVILVRWCPFLFPFLPASHLIFYAICSRLFSLQNNKTDIVFSWNYYRWWFLDRLWFNNTFWLQHILGTPFYNYYLRLCGARVSIKAHIYTTAIDAPWLIEIDDGTWIADQTSLNCFHFNDDNTFELYSIKIGSYCSIGTRSILFDGVDMKDNIIVQPMSSITGFVASQTIIDADDDKSSTNTLMTYNKRSLSIWHKIFQVIVLCLLIYIHSILLIIIYKVYSIVQVPLPICIAFCWTLWSILGCFISVLLLKFIVGSCAAGETYPIASWSYLHKLWLRQLVVSSFHYAWLLPNSYDHVYPIVVRWLGAQIEDNVKIGEIDTFLSYPTNLLHFETGVTTFGSVLLVPTELTLSGDHCVDHITLGSYTNLANGCSVLPGSHLASEIMIGNLTRVSRETNSNTGDVFIGVPACVMPFKMPLRSSSTITTADEMKIIPIWHTCFTHFISKSLLLTIYSLTGVISMLIIHTILICITYRYRSYIRYPLVQQIISRLRQDHQQFICPFLGNTQWLIHLFRVLGAHIGEGVIIPDFSCLTDYYLVMIEDDVRLNMHANIQCHSFEQRILKLAPVTIRKSCVLMSGSFVMAGCKLMGNNRLYPFTLIMKNDLLLPNTQWKGLPAKLLTTKATSSQSLSVRDNKAEQQQSSENVDSLSFWYEWIANTYSNVDELQFMNYGYADFDEHNNDNTDYCSKQLYKQVLAHVSLTNQNVLEVSCGRGAGAVWCVHNYVPGSYVGADLSSGVIDVCRQRHSMISRLSFVVADATKYLPFENESLDIVLCVEATHAYGGPAAVQRFASEVTRVLRPNGYFLWCDLLHIDGSDTSIDYLTANGELIVEKKINITKNVLHALDIQSNTRAEFIKRYVRPKEQEYFRLFAGLPGTHMYNGMYEGSIQYWRAVFRKKTTTDMSTI</sequence>
<dbReference type="Gene3D" id="2.160.10.10">
    <property type="entry name" value="Hexapeptide repeat proteins"/>
    <property type="match status" value="2"/>
</dbReference>
<keyword evidence="3" id="KW-0436">Ligase</keyword>
<dbReference type="GO" id="GO:0009239">
    <property type="term" value="P:enterobactin biosynthetic process"/>
    <property type="evidence" value="ECO:0007669"/>
    <property type="project" value="TreeGrafter"/>
</dbReference>
<dbReference type="FunFam" id="3.30.300.30:FF:000015">
    <property type="entry name" value="Nonribosomal peptide synthase SidD"/>
    <property type="match status" value="1"/>
</dbReference>
<feature type="transmembrane region" description="Helical" evidence="4">
    <location>
        <begin position="2343"/>
        <end position="2367"/>
    </location>
</feature>
<dbReference type="PANTHER" id="PTHR45527:SF1">
    <property type="entry name" value="FATTY ACID SYNTHASE"/>
    <property type="match status" value="1"/>
</dbReference>
<dbReference type="SUPFAM" id="SSF47336">
    <property type="entry name" value="ACP-like"/>
    <property type="match status" value="2"/>
</dbReference>
<dbReference type="Pfam" id="PF00668">
    <property type="entry name" value="Condensation"/>
    <property type="match status" value="2"/>
</dbReference>
<feature type="transmembrane region" description="Helical" evidence="4">
    <location>
        <begin position="2313"/>
        <end position="2337"/>
    </location>
</feature>
<dbReference type="SUPFAM" id="SSF53335">
    <property type="entry name" value="S-adenosyl-L-methionine-dependent methyltransferases"/>
    <property type="match status" value="1"/>
</dbReference>
<evidence type="ECO:0000256" key="1">
    <source>
        <dbReference type="ARBA" id="ARBA00022450"/>
    </source>
</evidence>
<dbReference type="SUPFAM" id="SSF51161">
    <property type="entry name" value="Trimeric LpxA-like enzymes"/>
    <property type="match status" value="3"/>
</dbReference>
<dbReference type="Pfam" id="PF00501">
    <property type="entry name" value="AMP-binding"/>
    <property type="match status" value="3"/>
</dbReference>
<dbReference type="PROSITE" id="PS50075">
    <property type="entry name" value="CARRIER"/>
    <property type="match status" value="2"/>
</dbReference>
<dbReference type="OrthoDB" id="10253869at2759"/>
<dbReference type="Gene3D" id="3.30.559.30">
    <property type="entry name" value="Nonribosomal peptide synthetase, condensation domain"/>
    <property type="match status" value="2"/>
</dbReference>
<dbReference type="CDD" id="cd02440">
    <property type="entry name" value="AdoMet_MTases"/>
    <property type="match status" value="1"/>
</dbReference>
<evidence type="ECO:0000256" key="2">
    <source>
        <dbReference type="ARBA" id="ARBA00022553"/>
    </source>
</evidence>
<dbReference type="CDD" id="cd05930">
    <property type="entry name" value="A_NRPS"/>
    <property type="match status" value="2"/>
</dbReference>
<dbReference type="GO" id="GO:0047527">
    <property type="term" value="F:2,3-dihydroxybenzoate-serine ligase activity"/>
    <property type="evidence" value="ECO:0007669"/>
    <property type="project" value="TreeGrafter"/>
</dbReference>
<reference evidence="6" key="1">
    <citation type="submission" date="2021-02" db="EMBL/GenBank/DDBJ databases">
        <authorList>
            <person name="Nowell W R."/>
        </authorList>
    </citation>
    <scope>NUCLEOTIDE SEQUENCE</scope>
</reference>
<dbReference type="InterPro" id="IPR009081">
    <property type="entry name" value="PP-bd_ACP"/>
</dbReference>
<evidence type="ECO:0000313" key="8">
    <source>
        <dbReference type="Proteomes" id="UP000663832"/>
    </source>
</evidence>
<dbReference type="Gene3D" id="1.10.1200.10">
    <property type="entry name" value="ACP-like"/>
    <property type="match status" value="2"/>
</dbReference>
<dbReference type="GO" id="GO:0005829">
    <property type="term" value="C:cytosol"/>
    <property type="evidence" value="ECO:0007669"/>
    <property type="project" value="TreeGrafter"/>
</dbReference>
<feature type="domain" description="Carrier" evidence="5">
    <location>
        <begin position="1998"/>
        <end position="2073"/>
    </location>
</feature>
<accession>A0A814LQQ4</accession>
<organism evidence="6 9">
    <name type="scientific">Adineta steineri</name>
    <dbReference type="NCBI Taxonomy" id="433720"/>
    <lineage>
        <taxon>Eukaryota</taxon>
        <taxon>Metazoa</taxon>
        <taxon>Spiralia</taxon>
        <taxon>Gnathifera</taxon>
        <taxon>Rotifera</taxon>
        <taxon>Eurotatoria</taxon>
        <taxon>Bdelloidea</taxon>
        <taxon>Adinetida</taxon>
        <taxon>Adinetidae</taxon>
        <taxon>Adineta</taxon>
    </lineage>
</organism>
<dbReference type="PANTHER" id="PTHR45527">
    <property type="entry name" value="NONRIBOSOMAL PEPTIDE SYNTHETASE"/>
    <property type="match status" value="1"/>
</dbReference>
<keyword evidence="8" id="KW-1185">Reference proteome</keyword>
<dbReference type="SUPFAM" id="SSF52777">
    <property type="entry name" value="CoA-dependent acyltransferases"/>
    <property type="match status" value="4"/>
</dbReference>
<dbReference type="Pfam" id="PF00550">
    <property type="entry name" value="PP-binding"/>
    <property type="match status" value="2"/>
</dbReference>
<dbReference type="InterPro" id="IPR023213">
    <property type="entry name" value="CAT-like_dom_sf"/>
</dbReference>
<protein>
    <recommendedName>
        <fullName evidence="5">Carrier domain-containing protein</fullName>
    </recommendedName>
</protein>
<feature type="transmembrane region" description="Helical" evidence="4">
    <location>
        <begin position="2126"/>
        <end position="2146"/>
    </location>
</feature>